<reference evidence="6 7" key="1">
    <citation type="journal article" date="2015" name="Front. Microbiol.">
        <title>Genome sequence of the plant growth promoting endophytic yeast Rhodotorula graminis WP1.</title>
        <authorList>
            <person name="Firrincieli A."/>
            <person name="Otillar R."/>
            <person name="Salamov A."/>
            <person name="Schmutz J."/>
            <person name="Khan Z."/>
            <person name="Redman R.S."/>
            <person name="Fleck N.D."/>
            <person name="Lindquist E."/>
            <person name="Grigoriev I.V."/>
            <person name="Doty S.L."/>
        </authorList>
    </citation>
    <scope>NUCLEOTIDE SEQUENCE [LARGE SCALE GENOMIC DNA]</scope>
    <source>
        <strain evidence="6 7">WP1</strain>
    </source>
</reference>
<keyword evidence="3" id="KW-0539">Nucleus</keyword>
<dbReference type="PANTHER" id="PTHR40621:SF6">
    <property type="entry name" value="AP-1-LIKE TRANSCRIPTION FACTOR YAP1-RELATED"/>
    <property type="match status" value="1"/>
</dbReference>
<dbReference type="GO" id="GO:0001228">
    <property type="term" value="F:DNA-binding transcription activator activity, RNA polymerase II-specific"/>
    <property type="evidence" value="ECO:0007669"/>
    <property type="project" value="TreeGrafter"/>
</dbReference>
<evidence type="ECO:0000256" key="1">
    <source>
        <dbReference type="ARBA" id="ARBA00004123"/>
    </source>
</evidence>
<dbReference type="GO" id="GO:0033554">
    <property type="term" value="P:cellular response to stress"/>
    <property type="evidence" value="ECO:0007669"/>
    <property type="project" value="UniProtKB-ARBA"/>
</dbReference>
<dbReference type="AlphaFoldDB" id="A0A194SA88"/>
<dbReference type="Pfam" id="PF00170">
    <property type="entry name" value="bZIP_1"/>
    <property type="match status" value="1"/>
</dbReference>
<evidence type="ECO:0000313" key="7">
    <source>
        <dbReference type="Proteomes" id="UP000053890"/>
    </source>
</evidence>
<dbReference type="STRING" id="578459.A0A194SA88"/>
<accession>A0A194SA88</accession>
<dbReference type="InterPro" id="IPR046347">
    <property type="entry name" value="bZIP_sf"/>
</dbReference>
<dbReference type="OrthoDB" id="2593073at2759"/>
<dbReference type="GO" id="GO:0005737">
    <property type="term" value="C:cytoplasm"/>
    <property type="evidence" value="ECO:0007669"/>
    <property type="project" value="UniProtKB-SubCell"/>
</dbReference>
<evidence type="ECO:0000313" key="6">
    <source>
        <dbReference type="EMBL" id="KPV77522.1"/>
    </source>
</evidence>
<keyword evidence="7" id="KW-1185">Reference proteome</keyword>
<dbReference type="RefSeq" id="XP_018273571.1">
    <property type="nucleotide sequence ID" value="XM_018415802.1"/>
</dbReference>
<feature type="compositionally biased region" description="Acidic residues" evidence="4">
    <location>
        <begin position="329"/>
        <end position="343"/>
    </location>
</feature>
<dbReference type="GO" id="GO:0000976">
    <property type="term" value="F:transcription cis-regulatory region binding"/>
    <property type="evidence" value="ECO:0007669"/>
    <property type="project" value="InterPro"/>
</dbReference>
<protein>
    <recommendedName>
        <fullName evidence="5">BZIP domain-containing protein</fullName>
    </recommendedName>
</protein>
<name>A0A194SA88_RHOGW</name>
<dbReference type="SUPFAM" id="SSF111430">
    <property type="entry name" value="YAP1 redox domain"/>
    <property type="match status" value="1"/>
</dbReference>
<dbReference type="PANTHER" id="PTHR40621">
    <property type="entry name" value="TRANSCRIPTION FACTOR KAPC-RELATED"/>
    <property type="match status" value="1"/>
</dbReference>
<dbReference type="InterPro" id="IPR023167">
    <property type="entry name" value="Yap1_redox_dom_sf"/>
</dbReference>
<dbReference type="InterPro" id="IPR004827">
    <property type="entry name" value="bZIP"/>
</dbReference>
<dbReference type="SMART" id="SM00338">
    <property type="entry name" value="BRLZ"/>
    <property type="match status" value="1"/>
</dbReference>
<feature type="compositionally biased region" description="Basic and acidic residues" evidence="4">
    <location>
        <begin position="93"/>
        <end position="102"/>
    </location>
</feature>
<dbReference type="CDD" id="cd14688">
    <property type="entry name" value="bZIP_YAP"/>
    <property type="match status" value="1"/>
</dbReference>
<dbReference type="PROSITE" id="PS00036">
    <property type="entry name" value="BZIP_BASIC"/>
    <property type="match status" value="1"/>
</dbReference>
<feature type="region of interest" description="Disordered" evidence="4">
    <location>
        <begin position="180"/>
        <end position="260"/>
    </location>
</feature>
<feature type="region of interest" description="Disordered" evidence="4">
    <location>
        <begin position="309"/>
        <end position="350"/>
    </location>
</feature>
<dbReference type="SUPFAM" id="SSF57959">
    <property type="entry name" value="Leucine zipper domain"/>
    <property type="match status" value="1"/>
</dbReference>
<organism evidence="6 7">
    <name type="scientific">Rhodotorula graminis (strain WP1)</name>
    <dbReference type="NCBI Taxonomy" id="578459"/>
    <lineage>
        <taxon>Eukaryota</taxon>
        <taxon>Fungi</taxon>
        <taxon>Dikarya</taxon>
        <taxon>Basidiomycota</taxon>
        <taxon>Pucciniomycotina</taxon>
        <taxon>Microbotryomycetes</taxon>
        <taxon>Sporidiobolales</taxon>
        <taxon>Sporidiobolaceae</taxon>
        <taxon>Rhodotorula</taxon>
    </lineage>
</organism>
<evidence type="ECO:0000256" key="4">
    <source>
        <dbReference type="SAM" id="MobiDB-lite"/>
    </source>
</evidence>
<dbReference type="GeneID" id="28976250"/>
<evidence type="ECO:0000256" key="2">
    <source>
        <dbReference type="ARBA" id="ARBA00004496"/>
    </source>
</evidence>
<feature type="compositionally biased region" description="Low complexity" evidence="4">
    <location>
        <begin position="195"/>
        <end position="206"/>
    </location>
</feature>
<feature type="compositionally biased region" description="Low complexity" evidence="4">
    <location>
        <begin position="18"/>
        <end position="32"/>
    </location>
</feature>
<feature type="domain" description="BZIP" evidence="5">
    <location>
        <begin position="112"/>
        <end position="127"/>
    </location>
</feature>
<dbReference type="EMBL" id="KQ474074">
    <property type="protein sequence ID" value="KPV77522.1"/>
    <property type="molecule type" value="Genomic_DNA"/>
</dbReference>
<dbReference type="OMA" id="AQKCWAK"/>
<feature type="compositionally biased region" description="Polar residues" evidence="4">
    <location>
        <begin position="33"/>
        <end position="44"/>
    </location>
</feature>
<dbReference type="Gene3D" id="1.10.238.100">
    <property type="entry name" value="YAP1 redox domain. Chain B"/>
    <property type="match status" value="1"/>
</dbReference>
<evidence type="ECO:0000259" key="5">
    <source>
        <dbReference type="PROSITE" id="PS00036"/>
    </source>
</evidence>
<dbReference type="GO" id="GO:0090575">
    <property type="term" value="C:RNA polymerase II transcription regulator complex"/>
    <property type="evidence" value="ECO:0007669"/>
    <property type="project" value="TreeGrafter"/>
</dbReference>
<dbReference type="Proteomes" id="UP000053890">
    <property type="component" value="Unassembled WGS sequence"/>
</dbReference>
<comment type="subcellular location">
    <subcellularLocation>
        <location evidence="2">Cytoplasm</location>
    </subcellularLocation>
    <subcellularLocation>
        <location evidence="1">Nucleus</location>
    </subcellularLocation>
</comment>
<dbReference type="InterPro" id="IPR013910">
    <property type="entry name" value="TF_PAP1"/>
</dbReference>
<proteinExistence type="predicted"/>
<feature type="compositionally biased region" description="Basic and acidic residues" evidence="4">
    <location>
        <begin position="123"/>
        <end position="132"/>
    </location>
</feature>
<dbReference type="Gene3D" id="1.20.5.170">
    <property type="match status" value="1"/>
</dbReference>
<feature type="region of interest" description="Disordered" evidence="4">
    <location>
        <begin position="1"/>
        <end position="132"/>
    </location>
</feature>
<gene>
    <name evidence="6" type="ORF">RHOBADRAFT_51366</name>
</gene>
<evidence type="ECO:0000256" key="3">
    <source>
        <dbReference type="ARBA" id="ARBA00023242"/>
    </source>
</evidence>
<sequence length="454" mass="48323">MAAHQPPVFVLPRADLAPSSSSPNSRTSPGHSTANALSQATDSLSLAELALPVPPPIPSTSRLQRAPTPPPPPAAELPQDASKPAKTKRGRKRIAEPLDNIKDNPALDAEAKRKLQNRAAQRAFRERKEKHTADLEERVKVQEAQLDAFKEILRRLLAENEALRAGANPPRTAVTVDLTAPSAPDHDLTPAPVDTTTNVPGPTHTTSPEDVKPAVSRTPTSGPTDPNPSPSHFTPVSTSQPPPPVAQPLDTVAPPHAPASVPTAAPLVDTAMPAFDDLNFDFDAPFDFSDSIALPPLFTSMIDGADAAGSGVAPGPAQPGAPPRAHDAYDDDACPGDDDDDEPPALPEGGIPCAECDFSQQSCSLPIPWRPPTVSDEKNLWLAQKCWAKLLSHPLFSQVDPDDLCAELRARTRCSTDGRLVCHKSDVCDVFRSIPQKAKLRAQALSMRRASCVH</sequence>
<dbReference type="Pfam" id="PF08601">
    <property type="entry name" value="PAP1"/>
    <property type="match status" value="1"/>
</dbReference>
<dbReference type="InterPro" id="IPR050936">
    <property type="entry name" value="AP-1-like"/>
</dbReference>